<dbReference type="EMBL" id="JARULN010000009">
    <property type="protein sequence ID" value="MDG5754531.1"/>
    <property type="molecule type" value="Genomic_DNA"/>
</dbReference>
<dbReference type="EC" id="1.-.-.-" evidence="2"/>
<accession>A0ABT6H5B1</accession>
<evidence type="ECO:0000259" key="1">
    <source>
        <dbReference type="PROSITE" id="PS51725"/>
    </source>
</evidence>
<dbReference type="InterPro" id="IPR011008">
    <property type="entry name" value="Dimeric_a/b-barrel"/>
</dbReference>
<keyword evidence="2" id="KW-0503">Monooxygenase</keyword>
<dbReference type="InterPro" id="IPR050744">
    <property type="entry name" value="AI-2_Isomerase_LsrG"/>
</dbReference>
<dbReference type="SUPFAM" id="SSF54909">
    <property type="entry name" value="Dimeric alpha+beta barrel"/>
    <property type="match status" value="1"/>
</dbReference>
<evidence type="ECO:0000313" key="3">
    <source>
        <dbReference type="Proteomes" id="UP001218246"/>
    </source>
</evidence>
<dbReference type="Gene3D" id="3.30.70.100">
    <property type="match status" value="1"/>
</dbReference>
<gene>
    <name evidence="2" type="ORF">P6P90_11180</name>
</gene>
<dbReference type="PROSITE" id="PS51725">
    <property type="entry name" value="ABM"/>
    <property type="match status" value="1"/>
</dbReference>
<dbReference type="Pfam" id="PF03992">
    <property type="entry name" value="ABM"/>
    <property type="match status" value="1"/>
</dbReference>
<protein>
    <submittedName>
        <fullName evidence="2">Quinol monooxygenase</fullName>
        <ecNumber evidence="2">1.-.-.-</ecNumber>
    </submittedName>
</protein>
<dbReference type="Proteomes" id="UP001218246">
    <property type="component" value="Unassembled WGS sequence"/>
</dbReference>
<sequence length="94" mass="10849">MTVIINAIIKPKAGKEAELRKELIDVIAPSRAEAGCIQYTLHEATDQSTFVFYEIWQDEEALQSHIETPHYKQYRENVASLVEAREVYKLQKVN</sequence>
<organism evidence="2 3">
    <name type="scientific">Ectobacillus antri</name>
    <dbReference type="NCBI Taxonomy" id="2486280"/>
    <lineage>
        <taxon>Bacteria</taxon>
        <taxon>Bacillati</taxon>
        <taxon>Bacillota</taxon>
        <taxon>Bacilli</taxon>
        <taxon>Bacillales</taxon>
        <taxon>Bacillaceae</taxon>
        <taxon>Ectobacillus</taxon>
    </lineage>
</organism>
<name>A0ABT6H5B1_9BACI</name>
<keyword evidence="2" id="KW-0560">Oxidoreductase</keyword>
<dbReference type="RefSeq" id="WP_124565441.1">
    <property type="nucleotide sequence ID" value="NZ_JARRRY010000008.1"/>
</dbReference>
<reference evidence="2 3" key="1">
    <citation type="submission" date="2023-04" db="EMBL/GenBank/DDBJ databases">
        <title>Ectobacillus antri isolated from activated sludge.</title>
        <authorList>
            <person name="Yan P."/>
            <person name="Liu X."/>
        </authorList>
    </citation>
    <scope>NUCLEOTIDE SEQUENCE [LARGE SCALE GENOMIC DNA]</scope>
    <source>
        <strain evidence="2 3">C18H</strain>
    </source>
</reference>
<dbReference type="PANTHER" id="PTHR33336:SF15">
    <property type="entry name" value="ABM DOMAIN-CONTAINING PROTEIN"/>
    <property type="match status" value="1"/>
</dbReference>
<proteinExistence type="predicted"/>
<evidence type="ECO:0000313" key="2">
    <source>
        <dbReference type="EMBL" id="MDG5754531.1"/>
    </source>
</evidence>
<feature type="domain" description="ABM" evidence="1">
    <location>
        <begin position="3"/>
        <end position="90"/>
    </location>
</feature>
<keyword evidence="3" id="KW-1185">Reference proteome</keyword>
<dbReference type="GO" id="GO:0004497">
    <property type="term" value="F:monooxygenase activity"/>
    <property type="evidence" value="ECO:0007669"/>
    <property type="project" value="UniProtKB-KW"/>
</dbReference>
<dbReference type="InterPro" id="IPR007138">
    <property type="entry name" value="ABM_dom"/>
</dbReference>
<comment type="caution">
    <text evidence="2">The sequence shown here is derived from an EMBL/GenBank/DDBJ whole genome shotgun (WGS) entry which is preliminary data.</text>
</comment>
<dbReference type="PANTHER" id="PTHR33336">
    <property type="entry name" value="QUINOL MONOOXYGENASE YGIN-RELATED"/>
    <property type="match status" value="1"/>
</dbReference>